<dbReference type="AlphaFoldDB" id="A0A1V4ERV7"/>
<dbReference type="Gene3D" id="3.30.530.20">
    <property type="match status" value="1"/>
</dbReference>
<accession>A0A1V4ERV7</accession>
<reference evidence="1 2" key="1">
    <citation type="submission" date="2017-02" db="EMBL/GenBank/DDBJ databases">
        <title>Draft genome of Acidibacillus ferrooxidans Huett2.</title>
        <authorList>
            <person name="Schopf S."/>
        </authorList>
    </citation>
    <scope>NUCLEOTIDE SEQUENCE [LARGE SCALE GENOMIC DNA]</scope>
    <source>
        <strain evidence="1 2">Huett2</strain>
    </source>
</reference>
<gene>
    <name evidence="1" type="ORF">B2M26_10955</name>
</gene>
<dbReference type="RefSeq" id="WP_079291162.1">
    <property type="nucleotide sequence ID" value="NZ_MWPS01000027.1"/>
</dbReference>
<dbReference type="InterPro" id="IPR023393">
    <property type="entry name" value="START-like_dom_sf"/>
</dbReference>
<dbReference type="EMBL" id="MWPS01000027">
    <property type="protein sequence ID" value="OPG15580.1"/>
    <property type="molecule type" value="Genomic_DNA"/>
</dbReference>
<evidence type="ECO:0000313" key="1">
    <source>
        <dbReference type="EMBL" id="OPG15580.1"/>
    </source>
</evidence>
<protein>
    <recommendedName>
        <fullName evidence="3">Polyketide cyclase</fullName>
    </recommendedName>
</protein>
<dbReference type="SUPFAM" id="SSF55961">
    <property type="entry name" value="Bet v1-like"/>
    <property type="match status" value="1"/>
</dbReference>
<evidence type="ECO:0008006" key="3">
    <source>
        <dbReference type="Google" id="ProtNLM"/>
    </source>
</evidence>
<proteinExistence type="predicted"/>
<sequence>MEDALSEYRIYLYIDNKAKLIRKIFLTNYNMFTYNNRVYEIGLGGENKMWKYEHMIETEASAEAIWSLYSDVSTWTKWDTGIEDVELSGSFCDGSFGSITPRGQRALIFKLVEVREKECFTDETEIPGAGVTIRFTHRLQTLENGKTRVIHQVMMIGPAADKLGHQIGPEITSEIPKTMQALATVALHM</sequence>
<organism evidence="1 2">
    <name type="scientific">Ferroacidibacillus organovorans</name>
    <dbReference type="NCBI Taxonomy" id="1765683"/>
    <lineage>
        <taxon>Bacteria</taxon>
        <taxon>Bacillati</taxon>
        <taxon>Bacillota</taxon>
        <taxon>Bacilli</taxon>
        <taxon>Bacillales</taxon>
        <taxon>Alicyclobacillaceae</taxon>
        <taxon>Ferroacidibacillus</taxon>
    </lineage>
</organism>
<evidence type="ECO:0000313" key="2">
    <source>
        <dbReference type="Proteomes" id="UP000190229"/>
    </source>
</evidence>
<dbReference type="Proteomes" id="UP000190229">
    <property type="component" value="Unassembled WGS sequence"/>
</dbReference>
<keyword evidence="2" id="KW-1185">Reference proteome</keyword>
<comment type="caution">
    <text evidence="1">The sequence shown here is derived from an EMBL/GenBank/DDBJ whole genome shotgun (WGS) entry which is preliminary data.</text>
</comment>
<name>A0A1V4ERV7_9BACL</name>